<protein>
    <recommendedName>
        <fullName evidence="3">DUF3987 domain-containing protein</fullName>
    </recommendedName>
</protein>
<dbReference type="PATRIC" id="fig|1566026.4.peg.2321"/>
<organism evidence="1 2">
    <name type="scientific">Roseivirga seohaensis subsp. aquiponti</name>
    <dbReference type="NCBI Taxonomy" id="1566026"/>
    <lineage>
        <taxon>Bacteria</taxon>
        <taxon>Pseudomonadati</taxon>
        <taxon>Bacteroidota</taxon>
        <taxon>Cytophagia</taxon>
        <taxon>Cytophagales</taxon>
        <taxon>Roseivirgaceae</taxon>
        <taxon>Roseivirga</taxon>
    </lineage>
</organism>
<evidence type="ECO:0000313" key="1">
    <source>
        <dbReference type="EMBL" id="KOF03946.1"/>
    </source>
</evidence>
<gene>
    <name evidence="1" type="ORF">OB69_02755</name>
</gene>
<dbReference type="Pfam" id="PF13148">
    <property type="entry name" value="DUF3987"/>
    <property type="match status" value="1"/>
</dbReference>
<evidence type="ECO:0008006" key="3">
    <source>
        <dbReference type="Google" id="ProtNLM"/>
    </source>
</evidence>
<dbReference type="InterPro" id="IPR025048">
    <property type="entry name" value="DUF3987"/>
</dbReference>
<accession>A0A0L8ANX2</accession>
<dbReference type="EMBL" id="JSVA01000004">
    <property type="protein sequence ID" value="KOF03946.1"/>
    <property type="molecule type" value="Genomic_DNA"/>
</dbReference>
<dbReference type="RefSeq" id="WP_053222165.1">
    <property type="nucleotide sequence ID" value="NZ_JSVA01000004.1"/>
</dbReference>
<dbReference type="Proteomes" id="UP000036908">
    <property type="component" value="Unassembled WGS sequence"/>
</dbReference>
<dbReference type="OrthoDB" id="1522635at2"/>
<reference evidence="2" key="1">
    <citation type="submission" date="2014-11" db="EMBL/GenBank/DDBJ databases">
        <title>Genome sequencing of Roseivirga sp. D-25.</title>
        <authorList>
            <person name="Selvaratnam C."/>
            <person name="Thevarajoo S."/>
            <person name="Goh K.M."/>
            <person name="Eee R."/>
            <person name="Chan K.-G."/>
            <person name="Chong C.S."/>
        </authorList>
    </citation>
    <scope>NUCLEOTIDE SEQUENCE [LARGE SCALE GENOMIC DNA]</scope>
    <source>
        <strain evidence="2">D-25</strain>
    </source>
</reference>
<sequence>MSIEPKHVSLEVPDPLLKEIENFKGVLKKVETPLFPEHIYKLLPKFLKETCAFFDNGRDKDVFLASTITVLSGCMPGVKFQHDGKTYWNNLFLFIIAPAASGKGKMNYGKFLAQPIQRKYIKENDKKKEDYQLELSRYRATPAKDRLYIDEPLEPDYQYLFIPANSSSASFVETMARMQSSILFESEADTLGNTLKQDWSGYSDVLRKAFEHETHSQNRKGSGNYKEIENPCLSVALSGTPGQLKGIIPNTEDGLFSRFMFYYFEGDEEFRSVFGTKSKPIPYADQLEPYSKELLQIYEKCQSWGEVRFSWKPDQEDELQDLYAKWTKYYVRSFGSDVKSIIFRSAIIITRIASILTILRTWEHQDYSNKHQVCSGKDFDIAVALAKTFIDHSLHMHSHLLKKNPTEHLDTKKREFYTSLPSEFTRREADFESDKLGLHQRTVTNYLKDFTKIKLIEKLEHGHYKKLV</sequence>
<keyword evidence="2" id="KW-1185">Reference proteome</keyword>
<comment type="caution">
    <text evidence="1">The sequence shown here is derived from an EMBL/GenBank/DDBJ whole genome shotgun (WGS) entry which is preliminary data.</text>
</comment>
<dbReference type="AlphaFoldDB" id="A0A0L8ANX2"/>
<proteinExistence type="predicted"/>
<evidence type="ECO:0000313" key="2">
    <source>
        <dbReference type="Proteomes" id="UP000036908"/>
    </source>
</evidence>
<name>A0A0L8ANX2_9BACT</name>